<proteinExistence type="predicted"/>
<dbReference type="InterPro" id="IPR003346">
    <property type="entry name" value="Transposase_20"/>
</dbReference>
<dbReference type="PANTHER" id="PTHR33055:SF3">
    <property type="entry name" value="PUTATIVE TRANSPOSASE FOR IS117-RELATED"/>
    <property type="match status" value="1"/>
</dbReference>
<dbReference type="InterPro" id="IPR047650">
    <property type="entry name" value="Transpos_IS110"/>
</dbReference>
<dbReference type="EMBL" id="JAYGIM010000003">
    <property type="protein sequence ID" value="MEA5426008.1"/>
    <property type="molecule type" value="Genomic_DNA"/>
</dbReference>
<evidence type="ECO:0000313" key="5">
    <source>
        <dbReference type="Proteomes" id="UP001302222"/>
    </source>
</evidence>
<protein>
    <submittedName>
        <fullName evidence="4">Transposase</fullName>
    </submittedName>
</protein>
<name>A0ABU5SFE0_9BACT</name>
<feature type="domain" description="Transposase IS110-like N-terminal" evidence="2">
    <location>
        <begin position="4"/>
        <end position="71"/>
    </location>
</feature>
<dbReference type="RefSeq" id="WP_323256762.1">
    <property type="nucleotide sequence ID" value="NZ_JAYGIM010000003.1"/>
</dbReference>
<keyword evidence="1" id="KW-0175">Coiled coil</keyword>
<feature type="domain" description="Transposase IS116/IS110/IS902 C-terminal" evidence="3">
    <location>
        <begin position="120"/>
        <end position="204"/>
    </location>
</feature>
<organism evidence="4 5">
    <name type="scientific">Arcicella lustrica</name>
    <dbReference type="NCBI Taxonomy" id="2984196"/>
    <lineage>
        <taxon>Bacteria</taxon>
        <taxon>Pseudomonadati</taxon>
        <taxon>Bacteroidota</taxon>
        <taxon>Cytophagia</taxon>
        <taxon>Cytophagales</taxon>
        <taxon>Flectobacillaceae</taxon>
        <taxon>Arcicella</taxon>
    </lineage>
</organism>
<evidence type="ECO:0000256" key="1">
    <source>
        <dbReference type="SAM" id="Coils"/>
    </source>
</evidence>
<gene>
    <name evidence="4" type="ORF">VB798_05440</name>
</gene>
<evidence type="ECO:0000259" key="3">
    <source>
        <dbReference type="Pfam" id="PF02371"/>
    </source>
</evidence>
<sequence length="264" mass="30446">LAKNVKFFMQSHNIKSKTDDIDAQAIAQMGLERKLKLWQPGSTRMRVLKHLCRERTMLQAEQTTVKNQSHAWKYTYKPEKSILKRLENRLSFIKEQIQEIEQEIQSIVKNDQELAQRVANVCTIKGVGLLSAIVIIAETNGFALFNNKAQLISYAGYDVVRKQSGNSEAKTRISKKGNKNIRKALFFPATTASRFNTKMKSTYEKISERTAIKMKGNVAVQRKMLILIYTIYKNNIPYDENYQYDKERNETQKNKAESIINCPA</sequence>
<dbReference type="Pfam" id="PF01548">
    <property type="entry name" value="DEDD_Tnp_IS110"/>
    <property type="match status" value="1"/>
</dbReference>
<dbReference type="Pfam" id="PF02371">
    <property type="entry name" value="Transposase_20"/>
    <property type="match status" value="1"/>
</dbReference>
<dbReference type="PANTHER" id="PTHR33055">
    <property type="entry name" value="TRANSPOSASE FOR INSERTION SEQUENCE ELEMENT IS1111A"/>
    <property type="match status" value="1"/>
</dbReference>
<dbReference type="InterPro" id="IPR002525">
    <property type="entry name" value="Transp_IS110-like_N"/>
</dbReference>
<accession>A0ABU5SFE0</accession>
<feature type="coiled-coil region" evidence="1">
    <location>
        <begin position="83"/>
        <end position="117"/>
    </location>
</feature>
<dbReference type="Proteomes" id="UP001302222">
    <property type="component" value="Unassembled WGS sequence"/>
</dbReference>
<feature type="non-terminal residue" evidence="4">
    <location>
        <position position="1"/>
    </location>
</feature>
<reference evidence="4 5" key="1">
    <citation type="submission" date="2023-12" db="EMBL/GenBank/DDBJ databases">
        <title>Novel species of the genus Arcicella isolated from rivers.</title>
        <authorList>
            <person name="Lu H."/>
        </authorList>
    </citation>
    <scope>NUCLEOTIDE SEQUENCE [LARGE SCALE GENOMIC DNA]</scope>
    <source>
        <strain evidence="4 5">DC25W</strain>
    </source>
</reference>
<comment type="caution">
    <text evidence="4">The sequence shown here is derived from an EMBL/GenBank/DDBJ whole genome shotgun (WGS) entry which is preliminary data.</text>
</comment>
<evidence type="ECO:0000259" key="2">
    <source>
        <dbReference type="Pfam" id="PF01548"/>
    </source>
</evidence>
<evidence type="ECO:0000313" key="4">
    <source>
        <dbReference type="EMBL" id="MEA5426008.1"/>
    </source>
</evidence>
<keyword evidence="5" id="KW-1185">Reference proteome</keyword>